<dbReference type="InterPro" id="IPR000914">
    <property type="entry name" value="SBP_5_dom"/>
</dbReference>
<evidence type="ECO:0000256" key="3">
    <source>
        <dbReference type="ARBA" id="ARBA00022729"/>
    </source>
</evidence>
<dbReference type="GO" id="GO:0015833">
    <property type="term" value="P:peptide transport"/>
    <property type="evidence" value="ECO:0007669"/>
    <property type="project" value="TreeGrafter"/>
</dbReference>
<sequence length="603" mass="68065">MSLQSFRFDKGLFGFRHRLWGRVLAGLMALTLAVVLPSCSLSMFETQAADVPRIVEGLLSDPKTFNYALNNESPNIFGLTYEGLVTDNPLTGEIEPALAESWDVSDDGMNIVFTLREGLKWSDGEPLTAEDVVFTYNDIFLNEEIPTDTRDILRVGEEGKLPQVRKLDERRVEFQIPEPFAPFLRITGLAILPQHVLEPLVAEKDSQGQPKFLSAWDTSTDPDKLVFNGPYMLERYVPGERLIFERNPYYWRTGPNGEQQPYIEQIVWQIVESQNSEFAQFRSGGLDDMSVTPDNFSLMKQTEEQGNYTVYNGGPAPGTLFMTFNLNQGSRNGQPLVNPVKARWFNALEFRQAVAHAIDRETMLNNIYRGLGVLQNSPISYQSPYFASEEDGLPVYEYDPEKAKELLLSAGFQYASDGRLLDWDDNPVRFTLLTNAGNAIREAVGAQVKQDLGKIGIRVDFQPIDFGSLVSKLSDSLEWESIVLGFTGGIEPNNGANLWLADGGLHFFNQKPPPGAAPLEGREVYDWEAEISNLYIEAAQELDEDERRELYVETQRLTQEYLPFIYLINQYSMVAVRDKIKGVEYSALGGALWNIHELRIAEE</sequence>
<dbReference type="Proteomes" id="UP000636505">
    <property type="component" value="Unassembled WGS sequence"/>
</dbReference>
<dbReference type="EMBL" id="JADEXG010000040">
    <property type="protein sequence ID" value="MBE9078793.1"/>
    <property type="molecule type" value="Genomic_DNA"/>
</dbReference>
<accession>A0A8J7AJL3</accession>
<dbReference type="InterPro" id="IPR039424">
    <property type="entry name" value="SBP_5"/>
</dbReference>
<keyword evidence="2" id="KW-0813">Transport</keyword>
<dbReference type="GO" id="GO:0043190">
    <property type="term" value="C:ATP-binding cassette (ABC) transporter complex"/>
    <property type="evidence" value="ECO:0007669"/>
    <property type="project" value="InterPro"/>
</dbReference>
<dbReference type="PIRSF" id="PIRSF002741">
    <property type="entry name" value="MppA"/>
    <property type="match status" value="1"/>
</dbReference>
<dbReference type="Gene3D" id="3.40.190.10">
    <property type="entry name" value="Periplasmic binding protein-like II"/>
    <property type="match status" value="1"/>
</dbReference>
<comment type="similarity">
    <text evidence="1">Belongs to the bacterial solute-binding protein 5 family.</text>
</comment>
<evidence type="ECO:0000313" key="6">
    <source>
        <dbReference type="Proteomes" id="UP000636505"/>
    </source>
</evidence>
<dbReference type="PANTHER" id="PTHR30290">
    <property type="entry name" value="PERIPLASMIC BINDING COMPONENT OF ABC TRANSPORTER"/>
    <property type="match status" value="1"/>
</dbReference>
<dbReference type="Gene3D" id="3.10.105.10">
    <property type="entry name" value="Dipeptide-binding Protein, Domain 3"/>
    <property type="match status" value="1"/>
</dbReference>
<organism evidence="5 6">
    <name type="scientific">Vasconcelosia minhoensis LEGE 07310</name>
    <dbReference type="NCBI Taxonomy" id="915328"/>
    <lineage>
        <taxon>Bacteria</taxon>
        <taxon>Bacillati</taxon>
        <taxon>Cyanobacteriota</taxon>
        <taxon>Cyanophyceae</taxon>
        <taxon>Nodosilineales</taxon>
        <taxon>Cymatolegaceae</taxon>
        <taxon>Vasconcelosia</taxon>
        <taxon>Vasconcelosia minhoensis</taxon>
    </lineage>
</organism>
<dbReference type="SUPFAM" id="SSF53850">
    <property type="entry name" value="Periplasmic binding protein-like II"/>
    <property type="match status" value="1"/>
</dbReference>
<evidence type="ECO:0000256" key="2">
    <source>
        <dbReference type="ARBA" id="ARBA00022448"/>
    </source>
</evidence>
<dbReference type="RefSeq" id="WP_193908999.1">
    <property type="nucleotide sequence ID" value="NZ_JADEXG010000040.1"/>
</dbReference>
<dbReference type="GO" id="GO:1904680">
    <property type="term" value="F:peptide transmembrane transporter activity"/>
    <property type="evidence" value="ECO:0007669"/>
    <property type="project" value="TreeGrafter"/>
</dbReference>
<name>A0A8J7AJL3_9CYAN</name>
<dbReference type="AlphaFoldDB" id="A0A8J7AJL3"/>
<proteinExistence type="inferred from homology"/>
<dbReference type="FunFam" id="3.90.76.10:FF:000004">
    <property type="entry name" value="Peptide ABC transporter substrate-binding protein"/>
    <property type="match status" value="1"/>
</dbReference>
<dbReference type="GO" id="GO:0042597">
    <property type="term" value="C:periplasmic space"/>
    <property type="evidence" value="ECO:0007669"/>
    <property type="project" value="UniProtKB-ARBA"/>
</dbReference>
<comment type="caution">
    <text evidence="5">The sequence shown here is derived from an EMBL/GenBank/DDBJ whole genome shotgun (WGS) entry which is preliminary data.</text>
</comment>
<dbReference type="InterPro" id="IPR030678">
    <property type="entry name" value="Peptide/Ni-bd"/>
</dbReference>
<reference evidence="5" key="1">
    <citation type="submission" date="2020-10" db="EMBL/GenBank/DDBJ databases">
        <authorList>
            <person name="Castelo-Branco R."/>
            <person name="Eusebio N."/>
            <person name="Adriana R."/>
            <person name="Vieira A."/>
            <person name="Brugerolle De Fraissinette N."/>
            <person name="Rezende De Castro R."/>
            <person name="Schneider M.P."/>
            <person name="Vasconcelos V."/>
            <person name="Leao P.N."/>
        </authorList>
    </citation>
    <scope>NUCLEOTIDE SEQUENCE</scope>
    <source>
        <strain evidence="5">LEGE 07310</strain>
    </source>
</reference>
<evidence type="ECO:0000313" key="5">
    <source>
        <dbReference type="EMBL" id="MBE9078793.1"/>
    </source>
</evidence>
<evidence type="ECO:0000256" key="1">
    <source>
        <dbReference type="ARBA" id="ARBA00005695"/>
    </source>
</evidence>
<dbReference type="CDD" id="cd08500">
    <property type="entry name" value="PBP2_NikA_DppA_OppA_like_4"/>
    <property type="match status" value="1"/>
</dbReference>
<dbReference type="Gene3D" id="3.90.76.10">
    <property type="entry name" value="Dipeptide-binding Protein, Domain 1"/>
    <property type="match status" value="1"/>
</dbReference>
<gene>
    <name evidence="5" type="ORF">IQ241_16065</name>
</gene>
<keyword evidence="6" id="KW-1185">Reference proteome</keyword>
<dbReference type="PANTHER" id="PTHR30290:SF9">
    <property type="entry name" value="OLIGOPEPTIDE-BINDING PROTEIN APPA"/>
    <property type="match status" value="1"/>
</dbReference>
<keyword evidence="3" id="KW-0732">Signal</keyword>
<evidence type="ECO:0000259" key="4">
    <source>
        <dbReference type="Pfam" id="PF00496"/>
    </source>
</evidence>
<dbReference type="Pfam" id="PF00496">
    <property type="entry name" value="SBP_bac_5"/>
    <property type="match status" value="1"/>
</dbReference>
<feature type="domain" description="Solute-binding protein family 5" evidence="4">
    <location>
        <begin position="93"/>
        <end position="501"/>
    </location>
</feature>
<protein>
    <submittedName>
        <fullName evidence="5">ABC transporter substrate-binding protein</fullName>
    </submittedName>
</protein>